<feature type="signal peptide" evidence="1">
    <location>
        <begin position="1"/>
        <end position="29"/>
    </location>
</feature>
<accession>A0A507BGX5</accession>
<evidence type="ECO:0000256" key="1">
    <source>
        <dbReference type="SAM" id="SignalP"/>
    </source>
</evidence>
<protein>
    <recommendedName>
        <fullName evidence="4">Secreted protein</fullName>
    </recommendedName>
</protein>
<dbReference type="GeneID" id="41967571"/>
<comment type="caution">
    <text evidence="2">The sequence shown here is derived from an EMBL/GenBank/DDBJ whole genome shotgun (WGS) entry which is preliminary data.</text>
</comment>
<dbReference type="InParanoid" id="A0A507BGX5"/>
<dbReference type="AlphaFoldDB" id="A0A507BGX5"/>
<organism evidence="2 3">
    <name type="scientific">Thyridium curvatum</name>
    <dbReference type="NCBI Taxonomy" id="1093900"/>
    <lineage>
        <taxon>Eukaryota</taxon>
        <taxon>Fungi</taxon>
        <taxon>Dikarya</taxon>
        <taxon>Ascomycota</taxon>
        <taxon>Pezizomycotina</taxon>
        <taxon>Sordariomycetes</taxon>
        <taxon>Sordariomycetidae</taxon>
        <taxon>Thyridiales</taxon>
        <taxon>Thyridiaceae</taxon>
        <taxon>Thyridium</taxon>
    </lineage>
</organism>
<evidence type="ECO:0000313" key="3">
    <source>
        <dbReference type="Proteomes" id="UP000319257"/>
    </source>
</evidence>
<feature type="chain" id="PRO_5021228991" description="Secreted protein" evidence="1">
    <location>
        <begin position="30"/>
        <end position="98"/>
    </location>
</feature>
<keyword evidence="3" id="KW-1185">Reference proteome</keyword>
<proteinExistence type="predicted"/>
<evidence type="ECO:0008006" key="4">
    <source>
        <dbReference type="Google" id="ProtNLM"/>
    </source>
</evidence>
<name>A0A507BGX5_9PEZI</name>
<gene>
    <name evidence="2" type="ORF">E0L32_000124</name>
</gene>
<dbReference type="Proteomes" id="UP000319257">
    <property type="component" value="Unassembled WGS sequence"/>
</dbReference>
<dbReference type="OrthoDB" id="5220593at2759"/>
<dbReference type="RefSeq" id="XP_030997501.1">
    <property type="nucleotide sequence ID" value="XM_031135201.1"/>
</dbReference>
<evidence type="ECO:0000313" key="2">
    <source>
        <dbReference type="EMBL" id="TPX15790.1"/>
    </source>
</evidence>
<dbReference type="PROSITE" id="PS51257">
    <property type="entry name" value="PROKAR_LIPOPROTEIN"/>
    <property type="match status" value="1"/>
</dbReference>
<sequence length="98" mass="10526">MVNARNNAKSWSMSSFFMGLLPFTSTASAACLVEERAICEGIAAAARAAPDHVVHGRSAPIQVRLPICARDKLDGRALDKVYEGVDIRLRAENMSHGG</sequence>
<reference evidence="2 3" key="1">
    <citation type="submission" date="2019-06" db="EMBL/GenBank/DDBJ databases">
        <title>Draft genome sequence of the filamentous fungus Phialemoniopsis curvata isolated from diesel fuel.</title>
        <authorList>
            <person name="Varaljay V.A."/>
            <person name="Lyon W.J."/>
            <person name="Crouch A.L."/>
            <person name="Drake C.E."/>
            <person name="Hollomon J.M."/>
            <person name="Nadeau L.J."/>
            <person name="Nunn H.S."/>
            <person name="Stevenson B.S."/>
            <person name="Bojanowski C.L."/>
            <person name="Crookes-Goodson W.J."/>
        </authorList>
    </citation>
    <scope>NUCLEOTIDE SEQUENCE [LARGE SCALE GENOMIC DNA]</scope>
    <source>
        <strain evidence="2 3">D216</strain>
    </source>
</reference>
<keyword evidence="1" id="KW-0732">Signal</keyword>
<dbReference type="EMBL" id="SKBQ01000001">
    <property type="protein sequence ID" value="TPX15790.1"/>
    <property type="molecule type" value="Genomic_DNA"/>
</dbReference>